<keyword evidence="5" id="KW-1185">Reference proteome</keyword>
<name>A0A0W8I6H5_9MICO</name>
<dbReference type="PANTHER" id="PTHR43072">
    <property type="entry name" value="N-ACETYLTRANSFERASE"/>
    <property type="match status" value="1"/>
</dbReference>
<dbReference type="Pfam" id="PF13420">
    <property type="entry name" value="Acetyltransf_4"/>
    <property type="match status" value="1"/>
</dbReference>
<dbReference type="InterPro" id="IPR000182">
    <property type="entry name" value="GNAT_dom"/>
</dbReference>
<dbReference type="SUPFAM" id="SSF55729">
    <property type="entry name" value="Acyl-CoA N-acyltransferases (Nat)"/>
    <property type="match status" value="1"/>
</dbReference>
<accession>A0A0W8I6H5</accession>
<dbReference type="GO" id="GO:0016747">
    <property type="term" value="F:acyltransferase activity, transferring groups other than amino-acyl groups"/>
    <property type="evidence" value="ECO:0007669"/>
    <property type="project" value="InterPro"/>
</dbReference>
<dbReference type="PANTHER" id="PTHR43072:SF23">
    <property type="entry name" value="UPF0039 PROTEIN C11D3.02C"/>
    <property type="match status" value="1"/>
</dbReference>
<dbReference type="CDD" id="cd04301">
    <property type="entry name" value="NAT_SF"/>
    <property type="match status" value="1"/>
</dbReference>
<evidence type="ECO:0000259" key="3">
    <source>
        <dbReference type="PROSITE" id="PS51186"/>
    </source>
</evidence>
<evidence type="ECO:0000256" key="2">
    <source>
        <dbReference type="ARBA" id="ARBA00023315"/>
    </source>
</evidence>
<sequence length="187" mass="19902">MGDPARGAAVIRDARPEDAARCAAIYAPYVTGTSVTFETEPPTAEELARRIAAAQRAHAWLVTERDGVVQGYAYAGAFRARSAYARTAETSIYLAQDAGGQGLGRPLYAALLDRLRGLGYGTAVAGTTPPNPASAALHRSLGFRQVGAFTRVGRKFGRWHGCDWFELALREDVDEPGIGAEGAPRLP</sequence>
<dbReference type="Proteomes" id="UP000054837">
    <property type="component" value="Unassembled WGS sequence"/>
</dbReference>
<comment type="caution">
    <text evidence="4">The sequence shown here is derived from an EMBL/GenBank/DDBJ whole genome shotgun (WGS) entry which is preliminary data.</text>
</comment>
<proteinExistence type="predicted"/>
<dbReference type="STRING" id="767452.AVL62_02825"/>
<dbReference type="EMBL" id="LQBL01000028">
    <property type="protein sequence ID" value="KUG53828.1"/>
    <property type="molecule type" value="Genomic_DNA"/>
</dbReference>
<dbReference type="AlphaFoldDB" id="A0A0W8I6H5"/>
<keyword evidence="2" id="KW-0012">Acyltransferase</keyword>
<evidence type="ECO:0000313" key="4">
    <source>
        <dbReference type="EMBL" id="KUG53828.1"/>
    </source>
</evidence>
<evidence type="ECO:0000256" key="1">
    <source>
        <dbReference type="ARBA" id="ARBA00022679"/>
    </source>
</evidence>
<gene>
    <name evidence="4" type="ORF">AVL62_02825</name>
</gene>
<evidence type="ECO:0000313" key="5">
    <source>
        <dbReference type="Proteomes" id="UP000054837"/>
    </source>
</evidence>
<reference evidence="4 5" key="1">
    <citation type="submission" date="2015-12" db="EMBL/GenBank/DDBJ databases">
        <title>Serinicoccus chungangenesis strain CD08_5 genome sequencing and assembly.</title>
        <authorList>
            <person name="Chander A.M."/>
            <person name="Kaur G."/>
            <person name="Nair G.R."/>
            <person name="Dhawan D.K."/>
            <person name="Kochhar R.K."/>
            <person name="Mayilraj S."/>
            <person name="Bhadada S.K."/>
        </authorList>
    </citation>
    <scope>NUCLEOTIDE SEQUENCE [LARGE SCALE GENOMIC DNA]</scope>
    <source>
        <strain evidence="4 5">CD08_5</strain>
    </source>
</reference>
<dbReference type="InterPro" id="IPR016181">
    <property type="entry name" value="Acyl_CoA_acyltransferase"/>
</dbReference>
<feature type="domain" description="N-acetyltransferase" evidence="3">
    <location>
        <begin position="9"/>
        <end position="172"/>
    </location>
</feature>
<organism evidence="4 5">
    <name type="scientific">Serinicoccus chungangensis</name>
    <dbReference type="NCBI Taxonomy" id="767452"/>
    <lineage>
        <taxon>Bacteria</taxon>
        <taxon>Bacillati</taxon>
        <taxon>Actinomycetota</taxon>
        <taxon>Actinomycetes</taxon>
        <taxon>Micrococcales</taxon>
        <taxon>Ornithinimicrobiaceae</taxon>
        <taxon>Serinicoccus</taxon>
    </lineage>
</organism>
<dbReference type="Gene3D" id="3.40.630.30">
    <property type="match status" value="1"/>
</dbReference>
<dbReference type="PROSITE" id="PS51186">
    <property type="entry name" value="GNAT"/>
    <property type="match status" value="1"/>
</dbReference>
<keyword evidence="1 4" id="KW-0808">Transferase</keyword>
<protein>
    <submittedName>
        <fullName evidence="4">GCN5 family acetyltransferase</fullName>
    </submittedName>
</protein>